<protein>
    <recommendedName>
        <fullName evidence="4">Lipoprotein</fullName>
    </recommendedName>
</protein>
<dbReference type="RefSeq" id="WP_153846669.1">
    <property type="nucleotide sequence ID" value="NZ_CP058555.1"/>
</dbReference>
<dbReference type="Proteomes" id="UP000515450">
    <property type="component" value="Chromosome"/>
</dbReference>
<reference evidence="2 3" key="1">
    <citation type="journal article" date="2020" name="G3 (Bethesda)">
        <title>CeMbio - The Caenorhabditis elegans Microbiome Resource.</title>
        <authorList>
            <person name="Dirksen P."/>
            <person name="Assie A."/>
            <person name="Zimmermann J."/>
            <person name="Zhang F."/>
            <person name="Tietje A.M."/>
            <person name="Marsh S.A."/>
            <person name="Felix M.A."/>
            <person name="Shapira M."/>
            <person name="Kaleta C."/>
            <person name="Schulenburg H."/>
            <person name="Samuel B."/>
        </authorList>
    </citation>
    <scope>NUCLEOTIDE SEQUENCE [LARGE SCALE GENOMIC DNA]</scope>
    <source>
        <strain evidence="2 3">BIGb0170</strain>
    </source>
</reference>
<evidence type="ECO:0000313" key="3">
    <source>
        <dbReference type="Proteomes" id="UP000515450"/>
    </source>
</evidence>
<organism evidence="2 3">
    <name type="scientific">Sphingobacterium paramultivorum</name>
    <dbReference type="NCBI Taxonomy" id="2886510"/>
    <lineage>
        <taxon>Bacteria</taxon>
        <taxon>Pseudomonadati</taxon>
        <taxon>Bacteroidota</taxon>
        <taxon>Sphingobacteriia</taxon>
        <taxon>Sphingobacteriales</taxon>
        <taxon>Sphingobacteriaceae</taxon>
        <taxon>Sphingobacterium</taxon>
    </lineage>
</organism>
<feature type="signal peptide" evidence="1">
    <location>
        <begin position="1"/>
        <end position="20"/>
    </location>
</feature>
<accession>A0A7G5E3Y5</accession>
<dbReference type="EMBL" id="CP058555">
    <property type="protein sequence ID" value="QMV68710.1"/>
    <property type="molecule type" value="Genomic_DNA"/>
</dbReference>
<keyword evidence="3" id="KW-1185">Reference proteome</keyword>
<evidence type="ECO:0000256" key="1">
    <source>
        <dbReference type="SAM" id="SignalP"/>
    </source>
</evidence>
<keyword evidence="1" id="KW-0732">Signal</keyword>
<sequence length="206" mass="24097">MGLRLLLLVCVSAFFCSCHPDDKKTASIDPRPNEVSFSREDAETLHKSASIRTFVLSDSSEFFYDRNDLLFVYGKTKGNRLFMGRLLWFRNYFKENMDTEISFSQFLNDLLTNPQDEAFIAEIVDKYRIFNQDLAVLKYVDQPISESIERFTYHIRGSVILRLKGEFQSPLDTKYSIAYLFYLNGFSLDEDDYEPNSFFVPLNKNN</sequence>
<feature type="chain" id="PRO_5028888681" description="Lipoprotein" evidence="1">
    <location>
        <begin position="21"/>
        <end position="206"/>
    </location>
</feature>
<name>A0A7G5E3Y5_9SPHI</name>
<dbReference type="AlphaFoldDB" id="A0A7G5E3Y5"/>
<proteinExistence type="predicted"/>
<dbReference type="PROSITE" id="PS51257">
    <property type="entry name" value="PROKAR_LIPOPROTEIN"/>
    <property type="match status" value="1"/>
</dbReference>
<evidence type="ECO:0008006" key="4">
    <source>
        <dbReference type="Google" id="ProtNLM"/>
    </source>
</evidence>
<evidence type="ECO:0000313" key="2">
    <source>
        <dbReference type="EMBL" id="QMV68710.1"/>
    </source>
</evidence>
<gene>
    <name evidence="2" type="ORF">HS960_14085</name>
</gene>